<proteinExistence type="predicted"/>
<comment type="caution">
    <text evidence="2">The sequence shown here is derived from an EMBL/GenBank/DDBJ whole genome shotgun (WGS) entry which is preliminary data.</text>
</comment>
<feature type="region of interest" description="Disordered" evidence="1">
    <location>
        <begin position="20"/>
        <end position="40"/>
    </location>
</feature>
<name>A0A5C3FXN0_PSEA2</name>
<protein>
    <submittedName>
        <fullName evidence="2">Uncharacterized protein</fullName>
    </submittedName>
</protein>
<accession>A0A5C3FXN0</accession>
<feature type="compositionally biased region" description="Acidic residues" evidence="1">
    <location>
        <begin position="77"/>
        <end position="92"/>
    </location>
</feature>
<gene>
    <name evidence="2" type="ORF">PSANT_06627</name>
</gene>
<evidence type="ECO:0000256" key="1">
    <source>
        <dbReference type="SAM" id="MobiDB-lite"/>
    </source>
</evidence>
<dbReference type="AlphaFoldDB" id="A0A5C3FXN0"/>
<dbReference type="OrthoDB" id="10642722at2759"/>
<dbReference type="Proteomes" id="UP000325008">
    <property type="component" value="Unassembled WGS sequence"/>
</dbReference>
<evidence type="ECO:0000313" key="2">
    <source>
        <dbReference type="EMBL" id="SPO48936.1"/>
    </source>
</evidence>
<feature type="region of interest" description="Disordered" evidence="1">
    <location>
        <begin position="61"/>
        <end position="92"/>
    </location>
</feature>
<keyword evidence="3" id="KW-1185">Reference proteome</keyword>
<sequence length="346" mass="38364">MDDVDGVDAIIAMGGTHTHDLTASFTRPRSPVADPRTETPASRFFIPDAYGIDHYAATAHHDDDDDRGSWSIKSEAYDDDDDDDDEAMAESDWDPREAAVIRREAEARTFMPAPDPIFYLGDTRISSANYTCPRQLRKTVLSNAEPRPLNLVVCIIANAPSKKNGSSKYRLLQVDLGDGVEMDVQAHIGSDLYKVDRRYNPFPEGAIVILEDVRGVFRGSALALDFHPCSRISRCDELGVTWEQLQEWHQKMTMLLPRPPFRRRSRDETLPLAGVSAQSIHPLAKRLRGRCSVDAESSAAKNTNGWIDTVADVDEEETPKTTSAKLQTQCCAQVFLNAIVGSVSLS</sequence>
<organism evidence="2 3">
    <name type="scientific">Pseudozyma antarctica</name>
    <name type="common">Yeast</name>
    <name type="synonym">Candida antarctica</name>
    <dbReference type="NCBI Taxonomy" id="84753"/>
    <lineage>
        <taxon>Eukaryota</taxon>
        <taxon>Fungi</taxon>
        <taxon>Dikarya</taxon>
        <taxon>Basidiomycota</taxon>
        <taxon>Ustilaginomycotina</taxon>
        <taxon>Ustilaginomycetes</taxon>
        <taxon>Ustilaginales</taxon>
        <taxon>Ustilaginaceae</taxon>
        <taxon>Moesziomyces</taxon>
    </lineage>
</organism>
<dbReference type="EMBL" id="OOIQ01000022">
    <property type="protein sequence ID" value="SPO48936.1"/>
    <property type="molecule type" value="Genomic_DNA"/>
</dbReference>
<reference evidence="2" key="1">
    <citation type="submission" date="2018-03" db="EMBL/GenBank/DDBJ databases">
        <authorList>
            <person name="Guldener U."/>
        </authorList>
    </citation>
    <scope>NUCLEOTIDE SEQUENCE [LARGE SCALE GENOMIC DNA]</scope>
    <source>
        <strain evidence="2">ATCC34888</strain>
    </source>
</reference>
<evidence type="ECO:0000313" key="3">
    <source>
        <dbReference type="Proteomes" id="UP000325008"/>
    </source>
</evidence>